<feature type="region of interest" description="Disordered" evidence="1">
    <location>
        <begin position="1"/>
        <end position="67"/>
    </location>
</feature>
<evidence type="ECO:0000256" key="1">
    <source>
        <dbReference type="SAM" id="MobiDB-lite"/>
    </source>
</evidence>
<feature type="compositionally biased region" description="Gly residues" evidence="1">
    <location>
        <begin position="58"/>
        <end position="67"/>
    </location>
</feature>
<name>A0A6B8M2P8_9HYPH</name>
<reference evidence="2 3" key="1">
    <citation type="submission" date="2019-09" db="EMBL/GenBank/DDBJ databases">
        <title>Isolation and complete genome sequencing of Methylocystis species.</title>
        <authorList>
            <person name="Rumah B.L."/>
            <person name="Stead C.E."/>
            <person name="Stevens B.C."/>
            <person name="Minton N.P."/>
            <person name="Grosse-Honebrink A."/>
            <person name="Zhang Y."/>
        </authorList>
    </citation>
    <scope>NUCLEOTIDE SEQUENCE [LARGE SCALE GENOMIC DNA]</scope>
    <source>
        <strain evidence="2 3">BRCS2</strain>
    </source>
</reference>
<dbReference type="KEGG" id="mpar:F7D14_11760"/>
<dbReference type="Proteomes" id="UP000422569">
    <property type="component" value="Chromosome"/>
</dbReference>
<sequence>MAQRQSGPEPQKAGGKGKMTVQEAGHLGGEKGGRKGGQRVQELVDEGKRAETHESGARKGGGTKPRH</sequence>
<evidence type="ECO:0000313" key="3">
    <source>
        <dbReference type="Proteomes" id="UP000422569"/>
    </source>
</evidence>
<dbReference type="EMBL" id="CP044331">
    <property type="protein sequence ID" value="QGM98084.1"/>
    <property type="molecule type" value="Genomic_DNA"/>
</dbReference>
<protein>
    <submittedName>
        <fullName evidence="2">Em GEA1 (EM1)</fullName>
    </submittedName>
</protein>
<keyword evidence="3" id="KW-1185">Reference proteome</keyword>
<gene>
    <name evidence="2" type="ORF">F7D14_11760</name>
</gene>
<evidence type="ECO:0000313" key="2">
    <source>
        <dbReference type="EMBL" id="QGM98084.1"/>
    </source>
</evidence>
<dbReference type="AlphaFoldDB" id="A0A6B8M2P8"/>
<organism evidence="2 3">
    <name type="scientific">Methylocystis parvus</name>
    <dbReference type="NCBI Taxonomy" id="134"/>
    <lineage>
        <taxon>Bacteria</taxon>
        <taxon>Pseudomonadati</taxon>
        <taxon>Pseudomonadota</taxon>
        <taxon>Alphaproteobacteria</taxon>
        <taxon>Hyphomicrobiales</taxon>
        <taxon>Methylocystaceae</taxon>
        <taxon>Methylocystis</taxon>
    </lineage>
</organism>
<feature type="compositionally biased region" description="Basic and acidic residues" evidence="1">
    <location>
        <begin position="45"/>
        <end position="57"/>
    </location>
</feature>
<accession>A0A6B8M2P8</accession>
<proteinExistence type="predicted"/>